<dbReference type="EMBL" id="JADFTS010000008">
    <property type="protein sequence ID" value="KAF9591079.1"/>
    <property type="molecule type" value="Genomic_DNA"/>
</dbReference>
<accession>A0A835H2J1</accession>
<proteinExistence type="predicted"/>
<name>A0A835H2J1_9MAGN</name>
<organism evidence="1 2">
    <name type="scientific">Coptis chinensis</name>
    <dbReference type="NCBI Taxonomy" id="261450"/>
    <lineage>
        <taxon>Eukaryota</taxon>
        <taxon>Viridiplantae</taxon>
        <taxon>Streptophyta</taxon>
        <taxon>Embryophyta</taxon>
        <taxon>Tracheophyta</taxon>
        <taxon>Spermatophyta</taxon>
        <taxon>Magnoliopsida</taxon>
        <taxon>Ranunculales</taxon>
        <taxon>Ranunculaceae</taxon>
        <taxon>Coptidoideae</taxon>
        <taxon>Coptis</taxon>
    </lineage>
</organism>
<dbReference type="Proteomes" id="UP000631114">
    <property type="component" value="Unassembled WGS sequence"/>
</dbReference>
<comment type="caution">
    <text evidence="1">The sequence shown here is derived from an EMBL/GenBank/DDBJ whole genome shotgun (WGS) entry which is preliminary data.</text>
</comment>
<reference evidence="1 2" key="1">
    <citation type="submission" date="2020-10" db="EMBL/GenBank/DDBJ databases">
        <title>The Coptis chinensis genome and diversification of protoberbering-type alkaloids.</title>
        <authorList>
            <person name="Wang B."/>
            <person name="Shu S."/>
            <person name="Song C."/>
            <person name="Liu Y."/>
        </authorList>
    </citation>
    <scope>NUCLEOTIDE SEQUENCE [LARGE SCALE GENOMIC DNA]</scope>
    <source>
        <strain evidence="1">HL-2020</strain>
        <tissue evidence="1">Leaf</tissue>
    </source>
</reference>
<protein>
    <submittedName>
        <fullName evidence="1">Uncharacterized protein</fullName>
    </submittedName>
</protein>
<evidence type="ECO:0000313" key="2">
    <source>
        <dbReference type="Proteomes" id="UP000631114"/>
    </source>
</evidence>
<dbReference type="AlphaFoldDB" id="A0A835H2J1"/>
<sequence length="81" mass="9361">MPEQVEAHKVIELEVLKSEDGSAMQPSQLLLFSLRWVTCHFESSFEGCVNDFMQTFKMRWDIIFEIHHLESAQVEGMGIGM</sequence>
<gene>
    <name evidence="1" type="ORF">IFM89_001423</name>
</gene>
<keyword evidence="2" id="KW-1185">Reference proteome</keyword>
<evidence type="ECO:0000313" key="1">
    <source>
        <dbReference type="EMBL" id="KAF9591079.1"/>
    </source>
</evidence>